<feature type="chain" id="PRO_5002908139" evidence="8">
    <location>
        <begin position="20"/>
        <end position="712"/>
    </location>
</feature>
<evidence type="ECO:0000256" key="2">
    <source>
        <dbReference type="ARBA" id="ARBA00022670"/>
    </source>
</evidence>
<dbReference type="STRING" id="546414.Deide_11940"/>
<accession>C1CV85</accession>
<evidence type="ECO:0000256" key="3">
    <source>
        <dbReference type="ARBA" id="ARBA00022801"/>
    </source>
</evidence>
<dbReference type="RefSeq" id="WP_012693225.1">
    <property type="nucleotide sequence ID" value="NC_012526.1"/>
</dbReference>
<dbReference type="InterPro" id="IPR036852">
    <property type="entry name" value="Peptidase_S8/S53_dom_sf"/>
</dbReference>
<dbReference type="InterPro" id="IPR000209">
    <property type="entry name" value="Peptidase_S8/S53_dom"/>
</dbReference>
<dbReference type="PROSITE" id="PS51892">
    <property type="entry name" value="SUBTILASE"/>
    <property type="match status" value="1"/>
</dbReference>
<feature type="active site" description="Charge relay system" evidence="5">
    <location>
        <position position="363"/>
    </location>
</feature>
<evidence type="ECO:0000256" key="7">
    <source>
        <dbReference type="SAM" id="MobiDB-lite"/>
    </source>
</evidence>
<feature type="compositionally biased region" description="Pro residues" evidence="7">
    <location>
        <begin position="32"/>
        <end position="55"/>
    </location>
</feature>
<evidence type="ECO:0000256" key="1">
    <source>
        <dbReference type="ARBA" id="ARBA00011073"/>
    </source>
</evidence>
<feature type="active site" description="Charge relay system" evidence="5">
    <location>
        <position position="573"/>
    </location>
</feature>
<evidence type="ECO:0000313" key="11">
    <source>
        <dbReference type="Proteomes" id="UP000002208"/>
    </source>
</evidence>
<keyword evidence="8" id="KW-0732">Signal</keyword>
<dbReference type="PANTHER" id="PTHR43806">
    <property type="entry name" value="PEPTIDASE S8"/>
    <property type="match status" value="1"/>
</dbReference>
<feature type="region of interest" description="Disordered" evidence="7">
    <location>
        <begin position="32"/>
        <end position="57"/>
    </location>
</feature>
<keyword evidence="3 5" id="KW-0378">Hydrolase</keyword>
<dbReference type="InterPro" id="IPR023828">
    <property type="entry name" value="Peptidase_S8_Ser-AS"/>
</dbReference>
<evidence type="ECO:0000313" key="10">
    <source>
        <dbReference type="EMBL" id="ACO46102.1"/>
    </source>
</evidence>
<gene>
    <name evidence="10" type="ordered locus">Deide_11940</name>
</gene>
<feature type="region of interest" description="Disordered" evidence="7">
    <location>
        <begin position="331"/>
        <end position="364"/>
    </location>
</feature>
<evidence type="ECO:0000259" key="9">
    <source>
        <dbReference type="Pfam" id="PF00082"/>
    </source>
</evidence>
<proteinExistence type="inferred from homology"/>
<dbReference type="PROSITE" id="PS51257">
    <property type="entry name" value="PROKAR_LIPOPROTEIN"/>
    <property type="match status" value="1"/>
</dbReference>
<reference evidence="10 11" key="1">
    <citation type="journal article" date="2009" name="PLoS Genet.">
        <title>Alliance of proteomics and genomics to unravel the specificities of Sahara bacterium Deinococcus deserti.</title>
        <authorList>
            <person name="de Groot A."/>
            <person name="Dulermo R."/>
            <person name="Ortet P."/>
            <person name="Blanchard L."/>
            <person name="Guerin P."/>
            <person name="Fernandez B."/>
            <person name="Vacherie B."/>
            <person name="Dossat C."/>
            <person name="Jolivet E."/>
            <person name="Siguier P."/>
            <person name="Chandler M."/>
            <person name="Barakat M."/>
            <person name="Dedieu A."/>
            <person name="Barbe V."/>
            <person name="Heulin T."/>
            <person name="Sommer S."/>
            <person name="Achouak W."/>
            <person name="Armengaud J."/>
        </authorList>
    </citation>
    <scope>NUCLEOTIDE SEQUENCE [LARGE SCALE GENOMIC DNA]</scope>
    <source>
        <strain evidence="11">DSM 17065 / CIP 109153 / LMG 22923 / VCD115</strain>
    </source>
</reference>
<dbReference type="InterPro" id="IPR022398">
    <property type="entry name" value="Peptidase_S8_His-AS"/>
</dbReference>
<keyword evidence="2 5" id="KW-0645">Protease</keyword>
<dbReference type="GO" id="GO:0004252">
    <property type="term" value="F:serine-type endopeptidase activity"/>
    <property type="evidence" value="ECO:0007669"/>
    <property type="project" value="UniProtKB-UniRule"/>
</dbReference>
<dbReference type="PRINTS" id="PR00723">
    <property type="entry name" value="SUBTILISIN"/>
</dbReference>
<dbReference type="SUPFAM" id="SSF52743">
    <property type="entry name" value="Subtilisin-like"/>
    <property type="match status" value="1"/>
</dbReference>
<dbReference type="Pfam" id="PF00082">
    <property type="entry name" value="Peptidase_S8"/>
    <property type="match status" value="1"/>
</dbReference>
<feature type="domain" description="Peptidase S8/S53" evidence="9">
    <location>
        <begin position="302"/>
        <end position="621"/>
    </location>
</feature>
<feature type="compositionally biased region" description="Polar residues" evidence="7">
    <location>
        <begin position="354"/>
        <end position="364"/>
    </location>
</feature>
<dbReference type="PROSITE" id="PS00137">
    <property type="entry name" value="SUBTILASE_HIS"/>
    <property type="match status" value="1"/>
</dbReference>
<evidence type="ECO:0000256" key="4">
    <source>
        <dbReference type="ARBA" id="ARBA00022825"/>
    </source>
</evidence>
<name>C1CV85_DEIDV</name>
<dbReference type="HOGENOM" id="CLU_417860_0_0_0"/>
<dbReference type="InterPro" id="IPR015500">
    <property type="entry name" value="Peptidase_S8_subtilisin-rel"/>
</dbReference>
<dbReference type="InterPro" id="IPR050131">
    <property type="entry name" value="Peptidase_S8_subtilisin-like"/>
</dbReference>
<protein>
    <submittedName>
        <fullName evidence="10">Putative Serine protease, subtilase family, (Peptidase_S8)</fullName>
    </submittedName>
</protein>
<feature type="region of interest" description="Disordered" evidence="7">
    <location>
        <begin position="689"/>
        <end position="712"/>
    </location>
</feature>
<dbReference type="OrthoDB" id="9790784at2"/>
<evidence type="ECO:0000256" key="6">
    <source>
        <dbReference type="RuleBase" id="RU003355"/>
    </source>
</evidence>
<evidence type="ECO:0000256" key="8">
    <source>
        <dbReference type="SAM" id="SignalP"/>
    </source>
</evidence>
<dbReference type="PROSITE" id="PS00138">
    <property type="entry name" value="SUBTILASE_SER"/>
    <property type="match status" value="1"/>
</dbReference>
<organism evidence="10 11">
    <name type="scientific">Deinococcus deserti (strain DSM 17065 / CIP 109153 / LMG 22923 / VCD115)</name>
    <dbReference type="NCBI Taxonomy" id="546414"/>
    <lineage>
        <taxon>Bacteria</taxon>
        <taxon>Thermotogati</taxon>
        <taxon>Deinococcota</taxon>
        <taxon>Deinococci</taxon>
        <taxon>Deinococcales</taxon>
        <taxon>Deinococcaceae</taxon>
        <taxon>Deinococcus</taxon>
    </lineage>
</organism>
<dbReference type="GO" id="GO:0006508">
    <property type="term" value="P:proteolysis"/>
    <property type="evidence" value="ECO:0007669"/>
    <property type="project" value="UniProtKB-KW"/>
</dbReference>
<comment type="similarity">
    <text evidence="1 5 6">Belongs to the peptidase S8 family.</text>
</comment>
<dbReference type="Gene3D" id="3.40.50.200">
    <property type="entry name" value="Peptidase S8/S53 domain"/>
    <property type="match status" value="1"/>
</dbReference>
<dbReference type="KEGG" id="ddr:Deide_11940"/>
<dbReference type="Proteomes" id="UP000002208">
    <property type="component" value="Chromosome"/>
</dbReference>
<dbReference type="PANTHER" id="PTHR43806:SF11">
    <property type="entry name" value="CEREVISIN-RELATED"/>
    <property type="match status" value="1"/>
</dbReference>
<keyword evidence="11" id="KW-1185">Reference proteome</keyword>
<evidence type="ECO:0000256" key="5">
    <source>
        <dbReference type="PROSITE-ProRule" id="PRU01240"/>
    </source>
</evidence>
<feature type="active site" description="Charge relay system" evidence="5">
    <location>
        <position position="310"/>
    </location>
</feature>
<feature type="signal peptide" evidence="8">
    <location>
        <begin position="1"/>
        <end position="19"/>
    </location>
</feature>
<sequence length="712" mass="74084">MKKLSGSWPILLTLPLLLAACTDNFTTPIVEPPVVQPPAPQPPAPQPPAPQPPSASLPASVNLGYGFSAPVQAAHSGSWQVIDQPAWLSVTPTSGTGEIRLAVAADRSKATPLAADQAKLTGAVILELTAPDKTRTRATITVSADQYRMTGRVADTAKISGQALVTSPINRARPAEARGILVKYRDRVSSSDLVAQSAAQSPATRSREVLSRAGVTVQSARSLNGGLAALKVTDQAAALRALRQNPEVEYAVPNAVLHIQQTSQALAAPLEPTDQYAPLQWPFKLMGYPAVWRDMESGTYNRAVTVAVVDSGVRFDHPDLAGQLWGPAEGALDVLNEPDNGDGDGVDTDPTDPSVSGRSTGSHGTHVTGIIVARWGENAGNCAGCSGTGVVGASYRAPVKVLPIRAIDATGDATVEHIVQALNYAAGLPTLIGGVTYTNPRRAQVINLSLGGAISAEQARPLCDAVHAAKSAGSLVFVAAGNAYGTTPYYPAACPGAVAVGSVTLSGGSAPRHASYSNAYPEVQLSAPGGTDQFSDVFNGGLLNNKAFPDMVFSTGWDYVKNEPQYEAMSGTSQATPQVSALAALLLSKGVTSDAAGTLARLTATATDLGAQGRDDQFGFGMVNAAAALGAPAISDTLGLRLQNARGFVFQPRLDNLGRFEAYLGDGTFRVVGGRDRDRNQIYGETHEPRDERTVKLGPDTPQVELGTLEPK</sequence>
<dbReference type="InterPro" id="IPR023827">
    <property type="entry name" value="Peptidase_S8_Asp-AS"/>
</dbReference>
<dbReference type="eggNOG" id="COG1404">
    <property type="taxonomic scope" value="Bacteria"/>
</dbReference>
<dbReference type="EMBL" id="CP001114">
    <property type="protein sequence ID" value="ACO46102.1"/>
    <property type="molecule type" value="Genomic_DNA"/>
</dbReference>
<dbReference type="PROSITE" id="PS00136">
    <property type="entry name" value="SUBTILASE_ASP"/>
    <property type="match status" value="1"/>
</dbReference>
<dbReference type="AlphaFoldDB" id="C1CV85"/>
<keyword evidence="4 5" id="KW-0720">Serine protease</keyword>
<dbReference type="PaxDb" id="546414-Deide_11940"/>
<feature type="compositionally biased region" description="Acidic residues" evidence="7">
    <location>
        <begin position="339"/>
        <end position="350"/>
    </location>
</feature>